<feature type="compositionally biased region" description="Low complexity" evidence="1">
    <location>
        <begin position="38"/>
        <end position="52"/>
    </location>
</feature>
<dbReference type="EMBL" id="AJTX02000002">
    <property type="protein sequence ID" value="KKJ00919.1"/>
    <property type="molecule type" value="Genomic_DNA"/>
</dbReference>
<keyword evidence="3" id="KW-1185">Reference proteome</keyword>
<reference evidence="2" key="1">
    <citation type="submission" date="2012-04" db="EMBL/GenBank/DDBJ databases">
        <authorList>
            <person name="Borisov I.G."/>
            <person name="Ivanikova N.V."/>
            <person name="Pinevich A.V."/>
        </authorList>
    </citation>
    <scope>NUCLEOTIDE SEQUENCE</scope>
    <source>
        <strain evidence="2">CALU 1027</strain>
    </source>
</reference>
<dbReference type="Proteomes" id="UP000034681">
    <property type="component" value="Unassembled WGS sequence"/>
</dbReference>
<sequence>MLHLYVSQHVSQPVSQHVSQHVSQPGNPVRDETRTWGSSPASKSPASRSPASLDQSPTLA</sequence>
<proteinExistence type="predicted"/>
<accession>A0A0M2Q1T7</accession>
<evidence type="ECO:0000313" key="2">
    <source>
        <dbReference type="EMBL" id="KKJ00919.1"/>
    </source>
</evidence>
<feature type="region of interest" description="Disordered" evidence="1">
    <location>
        <begin position="1"/>
        <end position="60"/>
    </location>
</feature>
<evidence type="ECO:0000256" key="1">
    <source>
        <dbReference type="SAM" id="MobiDB-lite"/>
    </source>
</evidence>
<comment type="caution">
    <text evidence="2">The sequence shown here is derived from an EMBL/GenBank/DDBJ whole genome shotgun (WGS) entry which is preliminary data.</text>
</comment>
<organism evidence="2 3">
    <name type="scientific">Prochlorothrix hollandica PCC 9006 = CALU 1027</name>
    <dbReference type="NCBI Taxonomy" id="317619"/>
    <lineage>
        <taxon>Bacteria</taxon>
        <taxon>Bacillati</taxon>
        <taxon>Cyanobacteriota</taxon>
        <taxon>Cyanophyceae</taxon>
        <taxon>Prochlorotrichales</taxon>
        <taxon>Prochlorotrichaceae</taxon>
        <taxon>Prochlorothrix</taxon>
    </lineage>
</organism>
<gene>
    <name evidence="2" type="ORF">PROH_00245</name>
</gene>
<name>A0A0M2Q1T7_PROHO</name>
<feature type="compositionally biased region" description="Polar residues" evidence="1">
    <location>
        <begin position="8"/>
        <end position="26"/>
    </location>
</feature>
<protein>
    <submittedName>
        <fullName evidence="2">Uncharacterized protein</fullName>
    </submittedName>
</protein>
<evidence type="ECO:0000313" key="3">
    <source>
        <dbReference type="Proteomes" id="UP000034681"/>
    </source>
</evidence>
<dbReference type="AlphaFoldDB" id="A0A0M2Q1T7"/>